<dbReference type="AlphaFoldDB" id="A0A1H4YP23"/>
<feature type="region of interest" description="Disordered" evidence="1">
    <location>
        <begin position="1"/>
        <end position="21"/>
    </location>
</feature>
<reference evidence="3" key="1">
    <citation type="submission" date="2016-10" db="EMBL/GenBank/DDBJ databases">
        <authorList>
            <person name="Varghese N."/>
            <person name="Submissions S."/>
        </authorList>
    </citation>
    <scope>NUCLEOTIDE SEQUENCE [LARGE SCALE GENOMIC DNA]</scope>
    <source>
        <strain evidence="3">DSM 44234</strain>
    </source>
</reference>
<evidence type="ECO:0000256" key="1">
    <source>
        <dbReference type="SAM" id="MobiDB-lite"/>
    </source>
</evidence>
<evidence type="ECO:0000313" key="3">
    <source>
        <dbReference type="Proteomes" id="UP000182241"/>
    </source>
</evidence>
<evidence type="ECO:0000313" key="2">
    <source>
        <dbReference type="EMBL" id="SED18880.1"/>
    </source>
</evidence>
<dbReference type="STRING" id="57704.SAMN04489793_4236"/>
<dbReference type="EMBL" id="FNSA01000003">
    <property type="protein sequence ID" value="SED18880.1"/>
    <property type="molecule type" value="Genomic_DNA"/>
</dbReference>
<proteinExistence type="predicted"/>
<dbReference type="GeneID" id="300997549"/>
<accession>A0A1H4YP23</accession>
<dbReference type="Proteomes" id="UP000182241">
    <property type="component" value="Unassembled WGS sequence"/>
</dbReference>
<name>A0A1H4YP23_TSUTY</name>
<sequence length="58" mass="6706">MPHASDHRLHPSQADVPHADPADLAEQARTVDLDTLIEDYPWVRRDEVLTIDGRRFFI</sequence>
<keyword evidence="3" id="KW-1185">Reference proteome</keyword>
<protein>
    <submittedName>
        <fullName evidence="2">Uncharacterized protein</fullName>
    </submittedName>
</protein>
<organism evidence="2 3">
    <name type="scientific">Tsukamurella tyrosinosolvens</name>
    <dbReference type="NCBI Taxonomy" id="57704"/>
    <lineage>
        <taxon>Bacteria</taxon>
        <taxon>Bacillati</taxon>
        <taxon>Actinomycetota</taxon>
        <taxon>Actinomycetes</taxon>
        <taxon>Mycobacteriales</taxon>
        <taxon>Tsukamurellaceae</taxon>
        <taxon>Tsukamurella</taxon>
    </lineage>
</organism>
<gene>
    <name evidence="2" type="ORF">SAMN04489793_4236</name>
</gene>
<dbReference type="RefSeq" id="WP_156486366.1">
    <property type="nucleotide sequence ID" value="NZ_CBDRGN010000009.1"/>
</dbReference>